<feature type="compositionally biased region" description="Acidic residues" evidence="1">
    <location>
        <begin position="214"/>
        <end position="226"/>
    </location>
</feature>
<reference evidence="4" key="1">
    <citation type="submission" date="2024-06" db="EMBL/GenBank/DDBJ databases">
        <authorList>
            <person name="Ryan C."/>
        </authorList>
    </citation>
    <scope>NUCLEOTIDE SEQUENCE [LARGE SCALE GENOMIC DNA]</scope>
</reference>
<feature type="region of interest" description="Disordered" evidence="1">
    <location>
        <begin position="159"/>
        <end position="243"/>
    </location>
</feature>
<keyword evidence="2" id="KW-0812">Transmembrane</keyword>
<gene>
    <name evidence="3" type="ORF">URODEC1_LOCUS103114</name>
</gene>
<dbReference type="Proteomes" id="UP001497457">
    <property type="component" value="Chromosome 5rd"/>
</dbReference>
<feature type="transmembrane region" description="Helical" evidence="2">
    <location>
        <begin position="24"/>
        <end position="46"/>
    </location>
</feature>
<evidence type="ECO:0000256" key="1">
    <source>
        <dbReference type="SAM" id="MobiDB-lite"/>
    </source>
</evidence>
<evidence type="ECO:0000313" key="4">
    <source>
        <dbReference type="Proteomes" id="UP001497457"/>
    </source>
</evidence>
<dbReference type="PANTHER" id="PTHR36061:SF3">
    <property type="entry name" value="OS04G0692200 PROTEIN"/>
    <property type="match status" value="1"/>
</dbReference>
<keyword evidence="4" id="KW-1185">Reference proteome</keyword>
<organism evidence="3 4">
    <name type="scientific">Urochloa decumbens</name>
    <dbReference type="NCBI Taxonomy" id="240449"/>
    <lineage>
        <taxon>Eukaryota</taxon>
        <taxon>Viridiplantae</taxon>
        <taxon>Streptophyta</taxon>
        <taxon>Embryophyta</taxon>
        <taxon>Tracheophyta</taxon>
        <taxon>Spermatophyta</taxon>
        <taxon>Magnoliopsida</taxon>
        <taxon>Liliopsida</taxon>
        <taxon>Poales</taxon>
        <taxon>Poaceae</taxon>
        <taxon>PACMAD clade</taxon>
        <taxon>Panicoideae</taxon>
        <taxon>Panicodae</taxon>
        <taxon>Paniceae</taxon>
        <taxon>Melinidinae</taxon>
        <taxon>Urochloa</taxon>
    </lineage>
</organism>
<sequence>MALGRRAEEGLGGRLAGSTQQQRLSLSLLAAAVGSVGPFTGWGVLGQQGEPWARPTRGQVSSPSRRPARLGFIPLLLLVFYLYHKFTLYSFLCNASHRLRFFRRPATLPPPHLLLAAVECAAVRVSKEGMAAGTSPLPPLLLCKQRLVLVHSTKPPPLVARRRPVSVRAAPPRQQQHQQRRPSSPRNNKRGRVDPDPPRPARRPPPRGAPLIDYYDDDDDQEDEEEERRFAGGTRAAAMPKPPAGFVLDDKGRCIAAASKRIVTIIDDANNRPLECIIRRVFRSSQDHDCMLLCPVDMPVQVLKSTNFSGWIAVDDDQIKQIIPSVAYALARVHMHFVESGFCYTARGGFCFPEEAIQEFHDSGDGGNGVPFEGVEICCFNLDGAHYMIYTPVDPLLFVAVKNKGGVLRIAEDDLMDDPAVVDAIDEETEFTALVEEEEALLETVLGER</sequence>
<protein>
    <submittedName>
        <fullName evidence="3">Uncharacterized protein</fullName>
    </submittedName>
</protein>
<dbReference type="PANTHER" id="PTHR36061">
    <property type="match status" value="1"/>
</dbReference>
<name>A0ABC9F9B3_9POAL</name>
<feature type="compositionally biased region" description="Low complexity" evidence="1">
    <location>
        <begin position="166"/>
        <end position="186"/>
    </location>
</feature>
<keyword evidence="2" id="KW-1133">Transmembrane helix</keyword>
<feature type="transmembrane region" description="Helical" evidence="2">
    <location>
        <begin position="67"/>
        <end position="84"/>
    </location>
</feature>
<proteinExistence type="predicted"/>
<accession>A0ABC9F9B3</accession>
<dbReference type="InterPro" id="IPR022203">
    <property type="entry name" value="DUF3727"/>
</dbReference>
<keyword evidence="2" id="KW-0472">Membrane</keyword>
<dbReference type="Pfam" id="PF12527">
    <property type="entry name" value="DUF3727"/>
    <property type="match status" value="1"/>
</dbReference>
<dbReference type="AlphaFoldDB" id="A0ABC9F9B3"/>
<evidence type="ECO:0000313" key="3">
    <source>
        <dbReference type="EMBL" id="CAL5070959.1"/>
    </source>
</evidence>
<dbReference type="EMBL" id="OZ075115">
    <property type="protein sequence ID" value="CAL5070959.1"/>
    <property type="molecule type" value="Genomic_DNA"/>
</dbReference>
<evidence type="ECO:0000256" key="2">
    <source>
        <dbReference type="SAM" id="Phobius"/>
    </source>
</evidence>
<reference evidence="3 4" key="2">
    <citation type="submission" date="2024-10" db="EMBL/GenBank/DDBJ databases">
        <authorList>
            <person name="Ryan C."/>
        </authorList>
    </citation>
    <scope>NUCLEOTIDE SEQUENCE [LARGE SCALE GENOMIC DNA]</scope>
</reference>